<dbReference type="SMR" id="A9WVD1"/>
<dbReference type="Gene3D" id="3.60.15.10">
    <property type="entry name" value="Ribonuclease Z/Hydroxyacylglutathione hydrolase-like"/>
    <property type="match status" value="1"/>
</dbReference>
<dbReference type="InterPro" id="IPR001279">
    <property type="entry name" value="Metallo-B-lactamas"/>
</dbReference>
<dbReference type="KEGG" id="rsa:RSal33209_3443"/>
<dbReference type="EMBL" id="CP000910">
    <property type="protein sequence ID" value="ABY25152.1"/>
    <property type="molecule type" value="Genomic_DNA"/>
</dbReference>
<dbReference type="Proteomes" id="UP000002007">
    <property type="component" value="Chromosome"/>
</dbReference>
<evidence type="ECO:0000313" key="2">
    <source>
        <dbReference type="EMBL" id="ABY25152.1"/>
    </source>
</evidence>
<dbReference type="RefSeq" id="WP_012246783.1">
    <property type="nucleotide sequence ID" value="NC_010168.1"/>
</dbReference>
<protein>
    <submittedName>
        <fullName evidence="2">Metallo-beta-lactamase superfamily, putative</fullName>
    </submittedName>
</protein>
<sequence>MITVTGTAQHEAWQQKSMPDVEEVRPGVWSIPVLFPRNPLRYTLSYLLLGTAGAVLVDPGWDSDEGWQKLLAGLEHVGFPVEDLTGIVVSHFHPDNLGMAARLKAASGAWIGLGSKEGIQRGNVDRPEDFAAADLAKFARWGVPEPKLAEVTFSAAAWAATSASHEPDLRFDDGDYLPLDGTRIQVLFTPGHAPGHICLWDEKNRCF</sequence>
<dbReference type="HOGENOM" id="CLU_1325452_0_0_11"/>
<gene>
    <name evidence="2" type="ordered locus">RSal33209_3443</name>
</gene>
<dbReference type="PANTHER" id="PTHR42951">
    <property type="entry name" value="METALLO-BETA-LACTAMASE DOMAIN-CONTAINING"/>
    <property type="match status" value="1"/>
</dbReference>
<accession>A9WVD1</accession>
<dbReference type="Pfam" id="PF00753">
    <property type="entry name" value="Lactamase_B"/>
    <property type="match status" value="1"/>
</dbReference>
<evidence type="ECO:0000259" key="1">
    <source>
        <dbReference type="Pfam" id="PF00753"/>
    </source>
</evidence>
<dbReference type="AlphaFoldDB" id="A9WVD1"/>
<dbReference type="InterPro" id="IPR036866">
    <property type="entry name" value="RibonucZ/Hydroxyglut_hydro"/>
</dbReference>
<name>A9WVD1_RENSM</name>
<keyword evidence="3" id="KW-1185">Reference proteome</keyword>
<dbReference type="PANTHER" id="PTHR42951:SF4">
    <property type="entry name" value="ACYL-COENZYME A THIOESTERASE MBLAC2"/>
    <property type="match status" value="1"/>
</dbReference>
<dbReference type="eggNOG" id="COG0491">
    <property type="taxonomic scope" value="Bacteria"/>
</dbReference>
<feature type="domain" description="Metallo-beta-lactamase" evidence="1">
    <location>
        <begin position="41"/>
        <end position="205"/>
    </location>
</feature>
<dbReference type="SUPFAM" id="SSF56281">
    <property type="entry name" value="Metallo-hydrolase/oxidoreductase"/>
    <property type="match status" value="1"/>
</dbReference>
<proteinExistence type="predicted"/>
<dbReference type="InterPro" id="IPR050855">
    <property type="entry name" value="NDM-1-like"/>
</dbReference>
<dbReference type="STRING" id="288705.RSal33209_3443"/>
<reference evidence="3" key="1">
    <citation type="journal article" date="2008" name="J. Bacteriol.">
        <title>Genome sequence of the fish pathogen Renibacterium salmoninarum suggests reductive evolution away from an environmental Arthrobacter ancestor.</title>
        <authorList>
            <person name="Wiens G.D."/>
            <person name="Rockey D.D."/>
            <person name="Wu Z."/>
            <person name="Chang J."/>
            <person name="Levy R."/>
            <person name="Crane S."/>
            <person name="Chen D.S."/>
            <person name="Capri G.R."/>
            <person name="Burnett J.R."/>
            <person name="Sudheesh P.S."/>
            <person name="Schipma M.J."/>
            <person name="Burd H."/>
            <person name="Bhattacharyya A."/>
            <person name="Rhodes L.D."/>
            <person name="Kaul R."/>
            <person name="Strom M.S."/>
        </authorList>
    </citation>
    <scope>NUCLEOTIDE SEQUENCE [LARGE SCALE GENOMIC DNA]</scope>
    <source>
        <strain evidence="3">ATCC 33209 / DSM 20767 / JCM 11484 / NBRC 15589 / NCIMB 2235</strain>
    </source>
</reference>
<evidence type="ECO:0000313" key="3">
    <source>
        <dbReference type="Proteomes" id="UP000002007"/>
    </source>
</evidence>
<organism evidence="2 3">
    <name type="scientific">Renibacterium salmoninarum (strain ATCC 33209 / DSM 20767 / JCM 11484 / NBRC 15589 / NCIMB 2235)</name>
    <dbReference type="NCBI Taxonomy" id="288705"/>
    <lineage>
        <taxon>Bacteria</taxon>
        <taxon>Bacillati</taxon>
        <taxon>Actinomycetota</taxon>
        <taxon>Actinomycetes</taxon>
        <taxon>Micrococcales</taxon>
        <taxon>Micrococcaceae</taxon>
        <taxon>Renibacterium</taxon>
    </lineage>
</organism>